<protein>
    <submittedName>
        <fullName evidence="1">Methyltransferase domain-containing protein</fullName>
    </submittedName>
</protein>
<keyword evidence="1" id="KW-0808">Transferase</keyword>
<dbReference type="Pfam" id="PF13489">
    <property type="entry name" value="Methyltransf_23"/>
    <property type="match status" value="1"/>
</dbReference>
<keyword evidence="2" id="KW-1185">Reference proteome</keyword>
<organism evidence="1 2">
    <name type="scientific">Actinoplanes sichuanensis</name>
    <dbReference type="NCBI Taxonomy" id="512349"/>
    <lineage>
        <taxon>Bacteria</taxon>
        <taxon>Bacillati</taxon>
        <taxon>Actinomycetota</taxon>
        <taxon>Actinomycetes</taxon>
        <taxon>Micromonosporales</taxon>
        <taxon>Micromonosporaceae</taxon>
        <taxon>Actinoplanes</taxon>
    </lineage>
</organism>
<dbReference type="GO" id="GO:0032259">
    <property type="term" value="P:methylation"/>
    <property type="evidence" value="ECO:0007669"/>
    <property type="project" value="UniProtKB-KW"/>
</dbReference>
<sequence>MSVLPAVLIVLVLVLSGLRSRGRLAALPVLPPATDDTEPDGFLLFTAAGVDVDAATRQAAVGYARAGHLVAVDLVPADLPVTETLALAREVDPAGYRDDRMATGRGAGHALLVATELADRAAVTPAADLDPAEMIRLTARLKKYAPTGTDLVVVPGLRAVPADPATGKARMRATGTIVAMALTGGLVGYLLLAAAVALNPVWGGAALVVYSLQPYLILAGTPMRPTDRHRAAWLRLLVEPWRWLRTIRGTWRSRYDRHRDELREQARREYAVELTGGTDRFFEAPREDCPWCFGRRLTTRVHTRDRVQGKPGRFTLVECDDCGHVFQNPRLSIDGLEFYYRDVYDRLGEDSTEHAFGLSVASYVGRADLVGRHTSPANWLDVGTGHGHFCTYARKVFPDTVFDGLDISDSIDDAQRRGWVSTGYRGLFPDLAEKLAGAYQVVSMHHYLEHTRDPRAELDAAAQVVAPGGHLLIEVPNPASRLARLLRGYWVPYFQPEHLNLLPVRNLTAALIDRGLQPVAVELGRAHQPCDFAGAVLLWVNSLVPDPDRPWASTPGTRGRRLLRQSAFVAAVPLLVGGNLLDQLLGAVIAGTDGGNCYRVLARKPEAR</sequence>
<evidence type="ECO:0000313" key="2">
    <source>
        <dbReference type="Proteomes" id="UP001597183"/>
    </source>
</evidence>
<dbReference type="SUPFAM" id="SSF53335">
    <property type="entry name" value="S-adenosyl-L-methionine-dependent methyltransferases"/>
    <property type="match status" value="1"/>
</dbReference>
<dbReference type="Proteomes" id="UP001597183">
    <property type="component" value="Unassembled WGS sequence"/>
</dbReference>
<accession>A0ABW4AKV0</accession>
<dbReference type="Gene3D" id="3.40.50.150">
    <property type="entry name" value="Vaccinia Virus protein VP39"/>
    <property type="match status" value="1"/>
</dbReference>
<keyword evidence="1" id="KW-0489">Methyltransferase</keyword>
<dbReference type="GO" id="GO:0008168">
    <property type="term" value="F:methyltransferase activity"/>
    <property type="evidence" value="ECO:0007669"/>
    <property type="project" value="UniProtKB-KW"/>
</dbReference>
<reference evidence="2" key="1">
    <citation type="journal article" date="2019" name="Int. J. Syst. Evol. Microbiol.">
        <title>The Global Catalogue of Microorganisms (GCM) 10K type strain sequencing project: providing services to taxonomists for standard genome sequencing and annotation.</title>
        <authorList>
            <consortium name="The Broad Institute Genomics Platform"/>
            <consortium name="The Broad Institute Genome Sequencing Center for Infectious Disease"/>
            <person name="Wu L."/>
            <person name="Ma J."/>
        </authorList>
    </citation>
    <scope>NUCLEOTIDE SEQUENCE [LARGE SCALE GENOMIC DNA]</scope>
    <source>
        <strain evidence="2">CCM 7526</strain>
    </source>
</reference>
<evidence type="ECO:0000313" key="1">
    <source>
        <dbReference type="EMBL" id="MFD1370587.1"/>
    </source>
</evidence>
<gene>
    <name evidence="1" type="ORF">ACFQ5G_35070</name>
</gene>
<proteinExistence type="predicted"/>
<dbReference type="InterPro" id="IPR029063">
    <property type="entry name" value="SAM-dependent_MTases_sf"/>
</dbReference>
<dbReference type="RefSeq" id="WP_317793645.1">
    <property type="nucleotide sequence ID" value="NZ_AP028461.1"/>
</dbReference>
<name>A0ABW4AKV0_9ACTN</name>
<comment type="caution">
    <text evidence="1">The sequence shown here is derived from an EMBL/GenBank/DDBJ whole genome shotgun (WGS) entry which is preliminary data.</text>
</comment>
<dbReference type="EMBL" id="JBHTMK010000044">
    <property type="protein sequence ID" value="MFD1370587.1"/>
    <property type="molecule type" value="Genomic_DNA"/>
</dbReference>